<evidence type="ECO:0000256" key="4">
    <source>
        <dbReference type="ARBA" id="ARBA00022490"/>
    </source>
</evidence>
<evidence type="ECO:0000313" key="12">
    <source>
        <dbReference type="EMBL" id="QBF84476.1"/>
    </source>
</evidence>
<keyword evidence="13" id="KW-1185">Reference proteome</keyword>
<dbReference type="OrthoDB" id="9808891at2"/>
<dbReference type="PANTHER" id="PTHR47861">
    <property type="entry name" value="FKBP-TYPE PEPTIDYL-PROLYL CIS-TRANS ISOMERASE SLYD"/>
    <property type="match status" value="1"/>
</dbReference>
<comment type="function">
    <text evidence="8">Also involved in hydrogenase metallocenter assembly, probably by participating in the nickel insertion step. This function in hydrogenase biosynthesis requires chaperone activity and the presence of the metal-binding domain, but not PPIase activity.</text>
</comment>
<dbReference type="SUPFAM" id="SSF54534">
    <property type="entry name" value="FKBP-like"/>
    <property type="match status" value="1"/>
</dbReference>
<sequence length="160" mass="17619">MKIEDDMVVQFHYTLKDEQGEVIESSVLQDPIAYLHGHDNMMPGVEDAIHGKNVGDKFSITPAAKDTYGERLPDAEQRVSLKHLTGADKWQPGMSALVNTDQGQRQVTIVKVGKFMATVDLNHPFAGRDLRFDIEVVSARAATDEEIAHGHAHGVGGHQH</sequence>
<comment type="subcellular location">
    <subcellularLocation>
        <location evidence="2">Cytoplasm</location>
    </subcellularLocation>
</comment>
<dbReference type="PROSITE" id="PS50059">
    <property type="entry name" value="FKBP_PPIASE"/>
    <property type="match status" value="1"/>
</dbReference>
<evidence type="ECO:0000256" key="6">
    <source>
        <dbReference type="ARBA" id="ARBA00023186"/>
    </source>
</evidence>
<evidence type="ECO:0000256" key="10">
    <source>
        <dbReference type="RuleBase" id="RU003915"/>
    </source>
</evidence>
<evidence type="ECO:0000313" key="13">
    <source>
        <dbReference type="Proteomes" id="UP000291106"/>
    </source>
</evidence>
<evidence type="ECO:0000256" key="2">
    <source>
        <dbReference type="ARBA" id="ARBA00004496"/>
    </source>
</evidence>
<dbReference type="RefSeq" id="WP_130602625.1">
    <property type="nucleotide sequence ID" value="NZ_CP036200.1"/>
</dbReference>
<evidence type="ECO:0000256" key="1">
    <source>
        <dbReference type="ARBA" id="ARBA00000971"/>
    </source>
</evidence>
<comment type="similarity">
    <text evidence="3 10">Belongs to the FKBP-type PPIase family.</text>
</comment>
<dbReference type="Pfam" id="PF00254">
    <property type="entry name" value="FKBP_C"/>
    <property type="match status" value="1"/>
</dbReference>
<dbReference type="PANTHER" id="PTHR47861:SF3">
    <property type="entry name" value="FKBP-TYPE PEPTIDYL-PROLYL CIS-TRANS ISOMERASE SLYD"/>
    <property type="match status" value="1"/>
</dbReference>
<dbReference type="EC" id="5.2.1.8" evidence="10"/>
<keyword evidence="6" id="KW-0143">Chaperone</keyword>
<dbReference type="Proteomes" id="UP000291106">
    <property type="component" value="Chromosome"/>
</dbReference>
<reference evidence="12 13" key="1">
    <citation type="submission" date="2019-02" db="EMBL/GenBank/DDBJ databases">
        <title>Shewanella sp. D4-2 isolated from Dokdo Island.</title>
        <authorList>
            <person name="Baek K."/>
        </authorList>
    </citation>
    <scope>NUCLEOTIDE SEQUENCE [LARGE SCALE GENOMIC DNA]</scope>
    <source>
        <strain evidence="12 13">D4-2</strain>
    </source>
</reference>
<dbReference type="Gene3D" id="3.10.50.40">
    <property type="match status" value="1"/>
</dbReference>
<evidence type="ECO:0000256" key="3">
    <source>
        <dbReference type="ARBA" id="ARBA00006577"/>
    </source>
</evidence>
<keyword evidence="5 9" id="KW-0697">Rotamase</keyword>
<gene>
    <name evidence="12" type="ORF">EXU30_18760</name>
</gene>
<dbReference type="GO" id="GO:0005737">
    <property type="term" value="C:cytoplasm"/>
    <property type="evidence" value="ECO:0007669"/>
    <property type="project" value="UniProtKB-SubCell"/>
</dbReference>
<keyword evidence="7 9" id="KW-0413">Isomerase</keyword>
<accession>A0A411PLR7</accession>
<feature type="domain" description="PPIase FKBP-type" evidence="11">
    <location>
        <begin position="6"/>
        <end position="71"/>
    </location>
</feature>
<proteinExistence type="inferred from homology"/>
<name>A0A411PLR7_9GAMM</name>
<evidence type="ECO:0000256" key="7">
    <source>
        <dbReference type="ARBA" id="ARBA00023235"/>
    </source>
</evidence>
<evidence type="ECO:0000259" key="11">
    <source>
        <dbReference type="PROSITE" id="PS50059"/>
    </source>
</evidence>
<dbReference type="InterPro" id="IPR046357">
    <property type="entry name" value="PPIase_dom_sf"/>
</dbReference>
<dbReference type="GO" id="GO:0042026">
    <property type="term" value="P:protein refolding"/>
    <property type="evidence" value="ECO:0007669"/>
    <property type="project" value="UniProtKB-ARBA"/>
</dbReference>
<organism evidence="12 13">
    <name type="scientific">Shewanella maritima</name>
    <dbReference type="NCBI Taxonomy" id="2520507"/>
    <lineage>
        <taxon>Bacteria</taxon>
        <taxon>Pseudomonadati</taxon>
        <taxon>Pseudomonadota</taxon>
        <taxon>Gammaproteobacteria</taxon>
        <taxon>Alteromonadales</taxon>
        <taxon>Shewanellaceae</taxon>
        <taxon>Shewanella</taxon>
    </lineage>
</organism>
<evidence type="ECO:0000256" key="5">
    <source>
        <dbReference type="ARBA" id="ARBA00023110"/>
    </source>
</evidence>
<keyword evidence="4" id="KW-0963">Cytoplasm</keyword>
<dbReference type="GO" id="GO:0003755">
    <property type="term" value="F:peptidyl-prolyl cis-trans isomerase activity"/>
    <property type="evidence" value="ECO:0007669"/>
    <property type="project" value="UniProtKB-UniRule"/>
</dbReference>
<dbReference type="EMBL" id="CP036200">
    <property type="protein sequence ID" value="QBF84476.1"/>
    <property type="molecule type" value="Genomic_DNA"/>
</dbReference>
<protein>
    <recommendedName>
        <fullName evidence="10">Peptidyl-prolyl cis-trans isomerase</fullName>
        <ecNumber evidence="10">5.2.1.8</ecNumber>
    </recommendedName>
</protein>
<comment type="catalytic activity">
    <reaction evidence="1 9 10">
        <text>[protein]-peptidylproline (omega=180) = [protein]-peptidylproline (omega=0)</text>
        <dbReference type="Rhea" id="RHEA:16237"/>
        <dbReference type="Rhea" id="RHEA-COMP:10747"/>
        <dbReference type="Rhea" id="RHEA-COMP:10748"/>
        <dbReference type="ChEBI" id="CHEBI:83833"/>
        <dbReference type="ChEBI" id="CHEBI:83834"/>
        <dbReference type="EC" id="5.2.1.8"/>
    </reaction>
</comment>
<dbReference type="KEGG" id="smai:EXU30_18760"/>
<dbReference type="InterPro" id="IPR001179">
    <property type="entry name" value="PPIase_FKBP_dom"/>
</dbReference>
<evidence type="ECO:0000256" key="8">
    <source>
        <dbReference type="ARBA" id="ARBA00037071"/>
    </source>
</evidence>
<dbReference type="AlphaFoldDB" id="A0A411PLR7"/>
<evidence type="ECO:0000256" key="9">
    <source>
        <dbReference type="PROSITE-ProRule" id="PRU00277"/>
    </source>
</evidence>